<accession>A0A1R1QTR9</accession>
<reference evidence="13 14" key="1">
    <citation type="submission" date="2017-01" db="EMBL/GenBank/DDBJ databases">
        <title>Bacillus phylogenomics.</title>
        <authorList>
            <person name="Dunlap C."/>
        </authorList>
    </citation>
    <scope>NUCLEOTIDE SEQUENCE [LARGE SCALE GENOMIC DNA]</scope>
    <source>
        <strain evidence="13 14">NRRL B-41282</strain>
    </source>
</reference>
<keyword evidence="14" id="KW-1185">Reference proteome</keyword>
<comment type="similarity">
    <text evidence="3 11">Belongs to the class-II pyridoxal-phosphate-dependent aminotransferase family. BioF subfamily.</text>
</comment>
<accession>A0A1R1RZH8</accession>
<dbReference type="CDD" id="cd06454">
    <property type="entry name" value="KBL_like"/>
    <property type="match status" value="1"/>
</dbReference>
<dbReference type="InterPro" id="IPR004723">
    <property type="entry name" value="AONS_Archaea/Proteobacteria"/>
</dbReference>
<evidence type="ECO:0000256" key="11">
    <source>
        <dbReference type="RuleBase" id="RU003693"/>
    </source>
</evidence>
<evidence type="ECO:0000256" key="5">
    <source>
        <dbReference type="ARBA" id="ARBA00022679"/>
    </source>
</evidence>
<dbReference type="InterPro" id="IPR001917">
    <property type="entry name" value="Aminotrans_II_pyridoxalP_BS"/>
</dbReference>
<dbReference type="InterPro" id="IPR015421">
    <property type="entry name" value="PyrdxlP-dep_Trfase_major"/>
</dbReference>
<dbReference type="EC" id="2.3.1.47" evidence="11"/>
<proteinExistence type="inferred from homology"/>
<comment type="catalytic activity">
    <reaction evidence="9 11">
        <text>6-carboxyhexanoyl-[ACP] + L-alanine + H(+) = (8S)-8-amino-7-oxononanoate + holo-[ACP] + CO2</text>
        <dbReference type="Rhea" id="RHEA:42288"/>
        <dbReference type="Rhea" id="RHEA-COMP:9685"/>
        <dbReference type="Rhea" id="RHEA-COMP:9955"/>
        <dbReference type="ChEBI" id="CHEBI:15378"/>
        <dbReference type="ChEBI" id="CHEBI:16526"/>
        <dbReference type="ChEBI" id="CHEBI:57972"/>
        <dbReference type="ChEBI" id="CHEBI:64479"/>
        <dbReference type="ChEBI" id="CHEBI:78846"/>
        <dbReference type="ChEBI" id="CHEBI:149468"/>
        <dbReference type="EC" id="2.3.1.47"/>
    </reaction>
</comment>
<evidence type="ECO:0000256" key="7">
    <source>
        <dbReference type="ARBA" id="ARBA00022898"/>
    </source>
</evidence>
<evidence type="ECO:0000256" key="9">
    <source>
        <dbReference type="ARBA" id="ARBA00047715"/>
    </source>
</evidence>
<dbReference type="PROSITE" id="PS00599">
    <property type="entry name" value="AA_TRANSFER_CLASS_2"/>
    <property type="match status" value="1"/>
</dbReference>
<organism evidence="13 14">
    <name type="scientific">Bacillus swezeyi</name>
    <dbReference type="NCBI Taxonomy" id="1925020"/>
    <lineage>
        <taxon>Bacteria</taxon>
        <taxon>Bacillati</taxon>
        <taxon>Bacillota</taxon>
        <taxon>Bacilli</taxon>
        <taxon>Bacillales</taxon>
        <taxon>Bacillaceae</taxon>
        <taxon>Bacillus</taxon>
    </lineage>
</organism>
<dbReference type="FunFam" id="3.40.640.10:FF:000006">
    <property type="entry name" value="5-aminolevulinate synthase, mitochondrial"/>
    <property type="match status" value="1"/>
</dbReference>
<dbReference type="PANTHER" id="PTHR13693:SF3">
    <property type="entry name" value="LD36009P"/>
    <property type="match status" value="1"/>
</dbReference>
<evidence type="ECO:0000313" key="14">
    <source>
        <dbReference type="Proteomes" id="UP000187367"/>
    </source>
</evidence>
<evidence type="ECO:0000256" key="2">
    <source>
        <dbReference type="ARBA" id="ARBA00004746"/>
    </source>
</evidence>
<keyword evidence="7 10" id="KW-0663">Pyridoxal phosphate</keyword>
<keyword evidence="5 11" id="KW-0808">Transferase</keyword>
<evidence type="ECO:0000256" key="3">
    <source>
        <dbReference type="ARBA" id="ARBA00010008"/>
    </source>
</evidence>
<dbReference type="InterPro" id="IPR004839">
    <property type="entry name" value="Aminotransferase_I/II_large"/>
</dbReference>
<dbReference type="InterPro" id="IPR015422">
    <property type="entry name" value="PyrdxlP-dep_Trfase_small"/>
</dbReference>
<evidence type="ECO:0000313" key="13">
    <source>
        <dbReference type="EMBL" id="OMI08038.1"/>
    </source>
</evidence>
<dbReference type="Proteomes" id="UP000187367">
    <property type="component" value="Unassembled WGS sequence"/>
</dbReference>
<dbReference type="Pfam" id="PF00155">
    <property type="entry name" value="Aminotran_1_2"/>
    <property type="match status" value="1"/>
</dbReference>
<dbReference type="EMBL" id="MTJL01000008">
    <property type="protein sequence ID" value="OMI08038.1"/>
    <property type="molecule type" value="Genomic_DNA"/>
</dbReference>
<dbReference type="InterPro" id="IPR015424">
    <property type="entry name" value="PyrdxlP-dep_Trfase"/>
</dbReference>
<dbReference type="GO" id="GO:0030170">
    <property type="term" value="F:pyridoxal phosphate binding"/>
    <property type="evidence" value="ECO:0007669"/>
    <property type="project" value="InterPro"/>
</dbReference>
<dbReference type="GO" id="GO:0008710">
    <property type="term" value="F:8-amino-7-oxononanoate synthase activity"/>
    <property type="evidence" value="ECO:0007669"/>
    <property type="project" value="UniProtKB-UniRule"/>
</dbReference>
<evidence type="ECO:0000256" key="1">
    <source>
        <dbReference type="ARBA" id="ARBA00001933"/>
    </source>
</evidence>
<evidence type="ECO:0000259" key="12">
    <source>
        <dbReference type="Pfam" id="PF00155"/>
    </source>
</evidence>
<protein>
    <recommendedName>
        <fullName evidence="11">8-amino-7-ketopelargonate synthase</fullName>
        <ecNumber evidence="11">2.3.1.47</ecNumber>
    </recommendedName>
</protein>
<keyword evidence="8" id="KW-0012">Acyltransferase</keyword>
<dbReference type="AlphaFoldDB" id="A0A1R1RZH8"/>
<feature type="modified residue" description="N6-(pyridoxal phosphate)lysine" evidence="10">
    <location>
        <position position="239"/>
    </location>
</feature>
<evidence type="ECO:0000256" key="4">
    <source>
        <dbReference type="ARBA" id="ARBA00011738"/>
    </source>
</evidence>
<comment type="function">
    <text evidence="11">Catalyzes the decarboxylative condensation of pimeloyl-[acyl-carrier protein] and L-alanine to produce 8-amino-7-oxononanoate (AON), [acyl-carrier protein], and carbon dioxide.</text>
</comment>
<name>A0A1R1RZH8_9BACI</name>
<dbReference type="NCBIfam" id="NF005394">
    <property type="entry name" value="PRK06939.1"/>
    <property type="match status" value="1"/>
</dbReference>
<dbReference type="OrthoDB" id="9807157at2"/>
<dbReference type="GO" id="GO:0009102">
    <property type="term" value="P:biotin biosynthetic process"/>
    <property type="evidence" value="ECO:0007669"/>
    <property type="project" value="UniProtKB-UniRule"/>
</dbReference>
<feature type="domain" description="Aminotransferase class I/classII large" evidence="12">
    <location>
        <begin position="39"/>
        <end position="381"/>
    </location>
</feature>
<dbReference type="InterPro" id="IPR010962">
    <property type="entry name" value="AONS_Archaea/Firmicutes"/>
</dbReference>
<comment type="cofactor">
    <cofactor evidence="1 10 11">
        <name>pyridoxal 5'-phosphate</name>
        <dbReference type="ChEBI" id="CHEBI:597326"/>
    </cofactor>
</comment>
<comment type="subunit">
    <text evidence="4 11">Homodimer.</text>
</comment>
<dbReference type="NCBIfam" id="TIGR01825">
    <property type="entry name" value="gly_Cac_T_rel"/>
    <property type="match status" value="1"/>
</dbReference>
<dbReference type="UniPathway" id="UPA00078"/>
<dbReference type="PANTHER" id="PTHR13693">
    <property type="entry name" value="CLASS II AMINOTRANSFERASE/8-AMINO-7-OXONONANOATE SYNTHASE"/>
    <property type="match status" value="1"/>
</dbReference>
<dbReference type="RefSeq" id="WP_076760592.1">
    <property type="nucleotide sequence ID" value="NZ_JARMMK010000007.1"/>
</dbReference>
<sequence>MKEFTFLASELETMKENGTFQELPIIESLQGSTVKMKGKDIIQLSSNNYLGLTSHPRLQKAARDAVEQYGAGTGSVRTIAGTFIMHAELEKKLASFKKTEAALVFQSGFTANQGILSSILTKDDIVISDELNHASIIDGIRLTKAGRKVYEHANMEDLEKILKKSMNYRTRLIVTDGVFSMDGDIAPLPDIVRLAEQYDAFVMVDDAHASGVLGENGRGTVHHFGLDGKVHIQVGTLSKAIGVLGGYAAGSKVLIDYLKHKGRPFLFSTSHPPAVTAACIEALNVLMEEPSFIKKLWDNSAYFKKGLENIGLPLIKSETPITPILIGDEAETCRFSHMLFELGVFAQAIVFPTVPKGKARIRTMMTAQHTKEELDKALEIIETGARKAGLL</sequence>
<dbReference type="SUPFAM" id="SSF53383">
    <property type="entry name" value="PLP-dependent transferases"/>
    <property type="match status" value="1"/>
</dbReference>
<keyword evidence="6" id="KW-0093">Biotin biosynthesis</keyword>
<dbReference type="InterPro" id="IPR050087">
    <property type="entry name" value="AON_synthase_class-II"/>
</dbReference>
<dbReference type="Gene3D" id="3.90.1150.10">
    <property type="entry name" value="Aspartate Aminotransferase, domain 1"/>
    <property type="match status" value="1"/>
</dbReference>
<gene>
    <name evidence="13" type="ORF">BW143_05450</name>
</gene>
<comment type="pathway">
    <text evidence="2 11">Cofactor biosynthesis; biotin biosynthesis.</text>
</comment>
<dbReference type="NCBIfam" id="TIGR00858">
    <property type="entry name" value="bioF"/>
    <property type="match status" value="1"/>
</dbReference>
<evidence type="ECO:0000256" key="10">
    <source>
        <dbReference type="PIRSR" id="PIRSR604723-51"/>
    </source>
</evidence>
<dbReference type="Gene3D" id="3.40.640.10">
    <property type="entry name" value="Type I PLP-dependent aspartate aminotransferase-like (Major domain)"/>
    <property type="match status" value="1"/>
</dbReference>
<evidence type="ECO:0000256" key="8">
    <source>
        <dbReference type="ARBA" id="ARBA00023315"/>
    </source>
</evidence>
<evidence type="ECO:0000256" key="6">
    <source>
        <dbReference type="ARBA" id="ARBA00022756"/>
    </source>
</evidence>
<comment type="caution">
    <text evidence="13">The sequence shown here is derived from an EMBL/GenBank/DDBJ whole genome shotgun (WGS) entry which is preliminary data.</text>
</comment>